<dbReference type="Pfam" id="PF13236">
    <property type="entry name" value="CLU"/>
    <property type="match status" value="1"/>
</dbReference>
<feature type="coiled-coil region" evidence="2">
    <location>
        <begin position="2889"/>
        <end position="2916"/>
    </location>
</feature>
<evidence type="ECO:0000256" key="1">
    <source>
        <dbReference type="ARBA" id="ARBA00022490"/>
    </source>
</evidence>
<accession>A0A0S4JM44</accession>
<dbReference type="OrthoDB" id="265210at2759"/>
<evidence type="ECO:0000313" key="6">
    <source>
        <dbReference type="Proteomes" id="UP000051952"/>
    </source>
</evidence>
<dbReference type="InterPro" id="IPR000048">
    <property type="entry name" value="IQ_motif_EF-hand-BS"/>
</dbReference>
<reference evidence="6" key="1">
    <citation type="submission" date="2015-09" db="EMBL/GenBank/DDBJ databases">
        <authorList>
            <consortium name="Pathogen Informatics"/>
        </authorList>
    </citation>
    <scope>NUCLEOTIDE SEQUENCE [LARGE SCALE GENOMIC DNA]</scope>
    <source>
        <strain evidence="6">Lake Konstanz</strain>
    </source>
</reference>
<keyword evidence="2" id="KW-0175">Coiled coil</keyword>
<dbReference type="InterPro" id="IPR056040">
    <property type="entry name" value="DUF7623"/>
</dbReference>
<dbReference type="InterPro" id="IPR027523">
    <property type="entry name" value="CLU_prot"/>
</dbReference>
<dbReference type="EMBL" id="CYKH01001960">
    <property type="protein sequence ID" value="CUG91707.1"/>
    <property type="molecule type" value="Genomic_DNA"/>
</dbReference>
<organism evidence="5 6">
    <name type="scientific">Bodo saltans</name>
    <name type="common">Flagellated protozoan</name>
    <dbReference type="NCBI Taxonomy" id="75058"/>
    <lineage>
        <taxon>Eukaryota</taxon>
        <taxon>Discoba</taxon>
        <taxon>Euglenozoa</taxon>
        <taxon>Kinetoplastea</taxon>
        <taxon>Metakinetoplastina</taxon>
        <taxon>Eubodonida</taxon>
        <taxon>Bodonidae</taxon>
        <taxon>Bodo</taxon>
    </lineage>
</organism>
<feature type="compositionally biased region" description="Low complexity" evidence="3">
    <location>
        <begin position="3087"/>
        <end position="3099"/>
    </location>
</feature>
<feature type="region of interest" description="Disordered" evidence="3">
    <location>
        <begin position="2931"/>
        <end position="2974"/>
    </location>
</feature>
<dbReference type="PANTHER" id="PTHR12601:SF6">
    <property type="entry name" value="CLUSTERED MITOCHONDRIA PROTEIN HOMOLOG"/>
    <property type="match status" value="1"/>
</dbReference>
<dbReference type="SMART" id="SM00015">
    <property type="entry name" value="IQ"/>
    <property type="match status" value="5"/>
</dbReference>
<protein>
    <recommendedName>
        <fullName evidence="4">Clu domain-containing protein</fullName>
    </recommendedName>
</protein>
<evidence type="ECO:0000259" key="4">
    <source>
        <dbReference type="PROSITE" id="PS51823"/>
    </source>
</evidence>
<dbReference type="Pfam" id="PF24610">
    <property type="entry name" value="DUF7623"/>
    <property type="match status" value="5"/>
</dbReference>
<evidence type="ECO:0000313" key="5">
    <source>
        <dbReference type="EMBL" id="CUG91707.1"/>
    </source>
</evidence>
<dbReference type="InterPro" id="IPR011990">
    <property type="entry name" value="TPR-like_helical_dom_sf"/>
</dbReference>
<feature type="region of interest" description="Disordered" evidence="3">
    <location>
        <begin position="1"/>
        <end position="48"/>
    </location>
</feature>
<feature type="domain" description="Clu" evidence="4">
    <location>
        <begin position="61"/>
        <end position="302"/>
    </location>
</feature>
<dbReference type="Gene3D" id="1.25.40.10">
    <property type="entry name" value="Tetratricopeptide repeat domain"/>
    <property type="match status" value="1"/>
</dbReference>
<proteinExistence type="predicted"/>
<feature type="coiled-coil region" evidence="2">
    <location>
        <begin position="2659"/>
        <end position="2686"/>
    </location>
</feature>
<keyword evidence="1" id="KW-0963">Cytoplasm</keyword>
<sequence length="3099" mass="345502">MLSTPQKPAKATSSGEGPSNRRESAAAPTTTRRRTTIMDSRPYDISEANRHVRSRSIVGVEDERHGVPLLPSFPMSQHVSRSLVYACEYLRSDTRSWNRDFQSAWEMPCSTAEAAESRFTALISLERAMFNASAPHVARIVEFDEQAPPPLVTQGDQHCYVYENFFFKVMPDHRSARNLITSMRSLLLPDLLAWERVSVPFTILVSFKGIPVLVQALSPIQQSAVLDVTAHKALTSSIRGIHSALGVSSTRERFTERLQAYAGQDYRSYAVSCPDAVTPVFPDDTISVRNEVTATSVDTFPEGSVALQVLGRIPHAVNRMLGYLYNPNAGTITGTSDANTLKFVCGSMHEWGVNLCFLRHVAEFILYKQSQLGGPDVARPLAMLVVIEMIARCAKHEFYTESQGRMEAYDDDSVSKSLSRHIGNALELPILFRLLQSKFGLTPPPNAAYATVASAPLADTLPSMSGLVMNAVAQYHGVIVERIRVLTGATIEAEALASPGDRAGSTTAVGVHVSWSVVFQGSILPITCEPLRLQQLWECMSLITTNDVDWKASPKYASFYLPLRCRYAMWSGNYGEAKSAAESLAVYHRNTWGPESIEFLRSCRLLCNVSMHTVGHDTAITEGRKGCKVVVAGMSKLSADSSTDASLAIMECEMGAWHMHAAESIPPDQHSQREACVRDGLQCYERAATRFRNNPSFAKNPHAVQWMLHVYRGNLKAAQLMPGSVDLEADVESILSLCDANAPSEEAIQVLWDYGLALESQKSFDASARLLLTAVLMSKRLKPRFHDLASLLLDTAHVYRQWSLTNHTDKVEKLLHEACECAVSTHGPLSTEHAISMNNLGALHIELERFAYAESALDEARDIFATLQVPDDDEEYQVYVHNREYLRRQQTAADRRRGKAQQLGFVDPDWAFPLDELDLQEDARLAELLAQHHQCPPGSAAALELEEAMKRHLQERVRDRDTDLENFTSEFAFLPRRLHGVGLEELLLTFDPHFLRLANKRRFLLQKNPRDTDEIQGIEYCISQLVGKRAHDVAARKIWRARTDQFLSERLGREVTDKLPLVSAPLADVATHRPFLDAVDSTRDSSELARVLTLYAQRKVKVVKQVGGLVKDCPPNETSANLHRYATATQVPTLIHPVAPPVMERGNTHQAKAAFVQYVWNTTLRSVQTDSDNEEFHAITPFLPPLLPGGQRAIDVLSNDTNMVALLHELLAIEDQPPTMERMQRAHEIERIVQTKATSRSTSSQATMRMFAASTLTNGKRARSILDTINFDTMPSIVQDDQYLHWLMYRSDATPLERIERARQLADDVAKAGETYARERDSAEASYPFLDKRPQGIPLGDLHVDDDRAFRNLAGERALLLRNPGRNGAAIADKEAQMNERAHELARQRKEEDAALREMFPFLDAKPEGVPLHAVGLLEDAAFAELATELASTAPNDTERRRALEQRMNELAHKLAKDEKYHRRQRGVRASDLGGRFPWLPEEPAPGSRLVDVNPIMSPEFRAASNRLDELRRSPEANAAAIARLEKELLSITEKLGDAQRGRSEDASALYPMLPLRVLGVPVSALGLGSDAEFQELARHHESLSRDPVTNEVALEELESKMEERARELALAAKELEGHRHDLDEAVRARNPFLGRHERKCVPLRLIPLSSDEEYQEQHAQRQAMLSNPDENAGRLEEVEAALSLRADVLAAEVARAEQGLLDRYPYVDAHPHGQWLVDIDPERDAVFSGMAARHSELMKDPVRNGDALAALEARMNERVAELALGARRREERAGADQDALRAAYPMLGRPIEPALVYGPVLDGTIAESEPWPIAHEGVDRQALCAMTSREVLKSRCVVFLDPVMTVLQRDLAVMNSQQKPGQDARRVALQRALRDRRRLWNDRLESAHYAWALETGAVAEFVQDPYLLTALAPSPFEHGWGCADVTDRAVEAAVLTNSLCGRAAMLHKQVALLRKEIPNGETELSDSVGLSIAATADAFRLIQPIEGTVMAVRRIHSSMVRNAAFRGRVYRSLARSFGTTVPPRDAVLALASCPTHQFHDTDALMAECHPDQSVSVTVASVEPLSPLHPNSFVPAENTSPLSRDEANGVLRIIKARALLWAASHPSATASAPQENADVNKEKTSAADDAVRCRVLSDWEADTVEGAFTFLPPAVEGVALRFLDLEYDPVSTELLTERRRLQQATSSTSGAATGPRDVARLITLEQKISARASEIGLRVAAQANAALQPLDAARRQSLVCVPGALPPFDIIIEKATESCDSDELASAAHAAAQEHVEHWMRNHDRIKKAPRVVRPLLRRCSAGYLIRHRLSKARVVFVTRRNREAAAEAAAKEAERQRGLAAKRATEASNLLVRCARGLHTRLQLARAFQQQRQMTNDINHLRGLAQRIGRGYLARRLLGAHRSEVLTKVRDRKAEVNGAVAILQRVGRGYGARKALWKARVAAAIEAREAERQRAEEAARQAAEAERERARQAEEAEKEKARQAEEAKEQARQKEEFDREQARVAAEAEKEQARLAEKAEDERLRQAEEDDAERARLADEAEKEMVRQLNEATQKLLSQYEADREAIHTASDEGAALIEAERLAELVAISDAARRLSEMRTATAAAEARPRAVLLLQRTGRGFLVRRRITNVVASERAAKTRLIATAVLQRAGRGFASRRLAAENQATRLRAHDLEKQENEANKRQQATRLLQRVSRGFVVRKRIAPQLAAHRVNRKNQLETDAAKRRENAVLLLHRAARAYAVRKELGDEIVVHRRKKKREGALGLLRAVAAGCLIRRRLAARMTARRAQVVAERSENAARLLRRVVVGYQIRRKLCARRTNRLLQHRRAMLSNLATLEAQKRAEIVAFEKAQARALLNAHLAVKEHVRQAVDERKKSDQMHKTQKQKLQNVEMDELKRRRRIAEEEILAHQAIYSQIKRLIELQRSQVVRQPSRPPGQPPNKGATPSLRGFQHTSPELSRIPSTPSHIIHSSTSMDFRSHHHANTYHGFPLDTMGRFLLQYERNLKDMRNSLEAQRRQLEFDHDVVRDARDAAASEITLSHGSGMGGTGTTAWVPTRPLPLKDLVKDGPSAVARVTNPRKRLDPTASITAAPAATR</sequence>
<feature type="compositionally biased region" description="Low complexity" evidence="3">
    <location>
        <begin position="2964"/>
        <end position="2974"/>
    </location>
</feature>
<gene>
    <name evidence="5" type="ORF">BSAL_33665</name>
</gene>
<dbReference type="GO" id="GO:0005737">
    <property type="term" value="C:cytoplasm"/>
    <property type="evidence" value="ECO:0007669"/>
    <property type="project" value="TreeGrafter"/>
</dbReference>
<dbReference type="VEuPathDB" id="TriTrypDB:BSAL_33665"/>
<dbReference type="Proteomes" id="UP000051952">
    <property type="component" value="Unassembled WGS sequence"/>
</dbReference>
<dbReference type="PANTHER" id="PTHR12601">
    <property type="entry name" value="EUKARYOTIC TRANSLATION INITIATION FACTOR 3 SUBUNIT EIF-3"/>
    <property type="match status" value="1"/>
</dbReference>
<feature type="region of interest" description="Disordered" evidence="3">
    <location>
        <begin position="2457"/>
        <end position="2536"/>
    </location>
</feature>
<evidence type="ECO:0000256" key="3">
    <source>
        <dbReference type="SAM" id="MobiDB-lite"/>
    </source>
</evidence>
<dbReference type="PROSITE" id="PS50096">
    <property type="entry name" value="IQ"/>
    <property type="match status" value="2"/>
</dbReference>
<feature type="region of interest" description="Disordered" evidence="3">
    <location>
        <begin position="3079"/>
        <end position="3099"/>
    </location>
</feature>
<dbReference type="InterPro" id="IPR025697">
    <property type="entry name" value="CLU_dom"/>
</dbReference>
<evidence type="ECO:0000256" key="2">
    <source>
        <dbReference type="SAM" id="Coils"/>
    </source>
</evidence>
<name>A0A0S4JM44_BODSA</name>
<keyword evidence="6" id="KW-1185">Reference proteome</keyword>
<feature type="compositionally biased region" description="Polar residues" evidence="3">
    <location>
        <begin position="1"/>
        <end position="17"/>
    </location>
</feature>
<dbReference type="PROSITE" id="PS51823">
    <property type="entry name" value="CLU"/>
    <property type="match status" value="1"/>
</dbReference>